<organism evidence="1 2">
    <name type="scientific">Terricaulis silvestris</name>
    <dbReference type="NCBI Taxonomy" id="2686094"/>
    <lineage>
        <taxon>Bacteria</taxon>
        <taxon>Pseudomonadati</taxon>
        <taxon>Pseudomonadota</taxon>
        <taxon>Alphaproteobacteria</taxon>
        <taxon>Caulobacterales</taxon>
        <taxon>Caulobacteraceae</taxon>
        <taxon>Terricaulis</taxon>
    </lineage>
</organism>
<name>A0A6I6MUB1_9CAUL</name>
<accession>A0A6I6MUB1</accession>
<dbReference type="Proteomes" id="UP000431269">
    <property type="component" value="Chromosome"/>
</dbReference>
<dbReference type="KEGG" id="tsv:DSM104635_03911"/>
<proteinExistence type="predicted"/>
<evidence type="ECO:0000313" key="2">
    <source>
        <dbReference type="Proteomes" id="UP000431269"/>
    </source>
</evidence>
<reference evidence="2" key="1">
    <citation type="submission" date="2019-12" db="EMBL/GenBank/DDBJ databases">
        <title>Complete genome of Terracaulis silvestris 0127_4.</title>
        <authorList>
            <person name="Vieira S."/>
            <person name="Riedel T."/>
            <person name="Sproer C."/>
            <person name="Pascual J."/>
            <person name="Boedeker C."/>
            <person name="Overmann J."/>
        </authorList>
    </citation>
    <scope>NUCLEOTIDE SEQUENCE [LARGE SCALE GENOMIC DNA]</scope>
    <source>
        <strain evidence="2">0127_4</strain>
    </source>
</reference>
<evidence type="ECO:0000313" key="1">
    <source>
        <dbReference type="EMBL" id="QGZ97046.1"/>
    </source>
</evidence>
<keyword evidence="2" id="KW-1185">Reference proteome</keyword>
<gene>
    <name evidence="1" type="ORF">DSM104635_03911</name>
</gene>
<sequence>MRGDAAQCDHGNGAALCKLAGAENAERLAPQLAACGKDGTEYARIGAACGGAGDGVNVMRGCDYETWSVAREDACLRPVHTGADAACQFGIRRDQQNERPGPANRGELARDVRTVGCTEMAINHGCAARQPLGGGHWIGRALWIGQEKQCWNRRAARGAVEPARQRG</sequence>
<dbReference type="EMBL" id="CP047045">
    <property type="protein sequence ID" value="QGZ97046.1"/>
    <property type="molecule type" value="Genomic_DNA"/>
</dbReference>
<protein>
    <submittedName>
        <fullName evidence="1">Uncharacterized protein</fullName>
    </submittedName>
</protein>
<dbReference type="AlphaFoldDB" id="A0A6I6MUB1"/>